<dbReference type="EMBL" id="VJSY01000033">
    <property type="protein sequence ID" value="MDR8755750.1"/>
    <property type="molecule type" value="Genomic_DNA"/>
</dbReference>
<name>A0ABU2E7B1_9BURK</name>
<reference evidence="2 3" key="1">
    <citation type="submission" date="2019-06" db="EMBL/GenBank/DDBJ databases">
        <title>Evolution of Burkholderia multivorans in the lungs of Cystic Fibrosis patients.</title>
        <authorList>
            <person name="Moreira L.M."/>
        </authorList>
    </citation>
    <scope>NUCLEOTIDE SEQUENCE [LARGE SCALE GENOMIC DNA]</scope>
    <source>
        <strain evidence="2 3">VC13239</strain>
    </source>
</reference>
<accession>A0ABU2E7B1</accession>
<comment type="caution">
    <text evidence="2">The sequence shown here is derived from an EMBL/GenBank/DDBJ whole genome shotgun (WGS) entry which is preliminary data.</text>
</comment>
<proteinExistence type="predicted"/>
<feature type="region of interest" description="Disordered" evidence="1">
    <location>
        <begin position="34"/>
        <end position="57"/>
    </location>
</feature>
<dbReference type="Proteomes" id="UP001248067">
    <property type="component" value="Unassembled WGS sequence"/>
</dbReference>
<evidence type="ECO:0000313" key="2">
    <source>
        <dbReference type="EMBL" id="MDR8755750.1"/>
    </source>
</evidence>
<organism evidence="2 3">
    <name type="scientific">Burkholderia pseudomultivorans</name>
    <dbReference type="NCBI Taxonomy" id="1207504"/>
    <lineage>
        <taxon>Bacteria</taxon>
        <taxon>Pseudomonadati</taxon>
        <taxon>Pseudomonadota</taxon>
        <taxon>Betaproteobacteria</taxon>
        <taxon>Burkholderiales</taxon>
        <taxon>Burkholderiaceae</taxon>
        <taxon>Burkholderia</taxon>
        <taxon>Burkholderia cepacia complex</taxon>
    </lineage>
</organism>
<evidence type="ECO:0000313" key="3">
    <source>
        <dbReference type="Proteomes" id="UP001248067"/>
    </source>
</evidence>
<keyword evidence="3" id="KW-1185">Reference proteome</keyword>
<protein>
    <submittedName>
        <fullName evidence="2">Uncharacterized protein</fullName>
    </submittedName>
</protein>
<sequence>MEFGVARRDLDPIGVLAEQIDDGRAEEREARRIDEIGERPRRTVEQHDDLDFPAVDAREPFGKAVQREEPEPRGAGEVLVQQIVPVKLGPVQRQQALIGAQSFVFDRALGDGRRRAAGPAKFAGCADYRGDAACMQQFEQMRRDLFVARQIDRKSVESFQVGDPHVAGGREPDPQRPAHWRIGRAIALQRRDVRWNAGQPGVSDRERPQRDVLSAREPAGRALAVGNLRGERGAAREAVAIDEAAFGLSGVQASDRDRRGRRDVVRVDDLEQPFREARKLRIELDLHARGHEAERFDQALDIRVRHFAGLHAEPPCDLRMRMRELGGELAHVNEFLVVVVEQSRVHRRGLVVIVVCAALSRRACP</sequence>
<evidence type="ECO:0000256" key="1">
    <source>
        <dbReference type="SAM" id="MobiDB-lite"/>
    </source>
</evidence>
<gene>
    <name evidence="2" type="ORF">FEQ00_04182</name>
</gene>